<dbReference type="EMBL" id="BSPC01000028">
    <property type="protein sequence ID" value="GLS20328.1"/>
    <property type="molecule type" value="Genomic_DNA"/>
</dbReference>
<protein>
    <submittedName>
        <fullName evidence="1">Uncharacterized protein</fullName>
    </submittedName>
</protein>
<name>A0ABQ6CJ27_9HYPH</name>
<sequence>MAKKPELSPAAQKIDTRGLQLSWQHIRCLATDPIDMDHLFAVDPAISREATALRLETDSQIHQTMPGASNQAAKLLKTRG</sequence>
<gene>
    <name evidence="1" type="ORF">GCM10007874_33450</name>
</gene>
<accession>A0ABQ6CJ27</accession>
<evidence type="ECO:0000313" key="1">
    <source>
        <dbReference type="EMBL" id="GLS20328.1"/>
    </source>
</evidence>
<comment type="caution">
    <text evidence="1">The sequence shown here is derived from an EMBL/GenBank/DDBJ whole genome shotgun (WGS) entry which is preliminary data.</text>
</comment>
<evidence type="ECO:0000313" key="2">
    <source>
        <dbReference type="Proteomes" id="UP001156882"/>
    </source>
</evidence>
<dbReference type="RefSeq" id="WP_284313423.1">
    <property type="nucleotide sequence ID" value="NZ_BSPC01000028.1"/>
</dbReference>
<keyword evidence="2" id="KW-1185">Reference proteome</keyword>
<proteinExistence type="predicted"/>
<dbReference type="Proteomes" id="UP001156882">
    <property type="component" value="Unassembled WGS sequence"/>
</dbReference>
<organism evidence="1 2">
    <name type="scientific">Labrys miyagiensis</name>
    <dbReference type="NCBI Taxonomy" id="346912"/>
    <lineage>
        <taxon>Bacteria</taxon>
        <taxon>Pseudomonadati</taxon>
        <taxon>Pseudomonadota</taxon>
        <taxon>Alphaproteobacteria</taxon>
        <taxon>Hyphomicrobiales</taxon>
        <taxon>Xanthobacteraceae</taxon>
        <taxon>Labrys</taxon>
    </lineage>
</organism>
<reference evidence="2" key="1">
    <citation type="journal article" date="2019" name="Int. J. Syst. Evol. Microbiol.">
        <title>The Global Catalogue of Microorganisms (GCM) 10K type strain sequencing project: providing services to taxonomists for standard genome sequencing and annotation.</title>
        <authorList>
            <consortium name="The Broad Institute Genomics Platform"/>
            <consortium name="The Broad Institute Genome Sequencing Center for Infectious Disease"/>
            <person name="Wu L."/>
            <person name="Ma J."/>
        </authorList>
    </citation>
    <scope>NUCLEOTIDE SEQUENCE [LARGE SCALE GENOMIC DNA]</scope>
    <source>
        <strain evidence="2">NBRC 101365</strain>
    </source>
</reference>